<dbReference type="InterPro" id="IPR036513">
    <property type="entry name" value="STAS_dom_sf"/>
</dbReference>
<evidence type="ECO:0000259" key="2">
    <source>
        <dbReference type="PROSITE" id="PS50801"/>
    </source>
</evidence>
<feature type="region of interest" description="Disordered" evidence="1">
    <location>
        <begin position="1"/>
        <end position="20"/>
    </location>
</feature>
<organism evidence="3 4">
    <name type="scientific">Rhodococcus indonesiensis</name>
    <dbReference type="NCBI Taxonomy" id="3055869"/>
    <lineage>
        <taxon>Bacteria</taxon>
        <taxon>Bacillati</taxon>
        <taxon>Actinomycetota</taxon>
        <taxon>Actinomycetes</taxon>
        <taxon>Mycobacteriales</taxon>
        <taxon>Nocardiaceae</taxon>
        <taxon>Rhodococcus</taxon>
    </lineage>
</organism>
<dbReference type="PROSITE" id="PS50801">
    <property type="entry name" value="STAS"/>
    <property type="match status" value="1"/>
</dbReference>
<feature type="domain" description="STAS" evidence="2">
    <location>
        <begin position="1"/>
        <end position="47"/>
    </location>
</feature>
<sequence>MPTVRGDIDLATAPPLEPHLSRASAEGTDMVLDLTGVSFLGCVGTRT</sequence>
<dbReference type="Gene3D" id="3.30.750.24">
    <property type="entry name" value="STAS domain"/>
    <property type="match status" value="1"/>
</dbReference>
<reference evidence="3 4" key="1">
    <citation type="submission" date="2023-06" db="EMBL/GenBank/DDBJ databases">
        <title>Rhodococcus indonesiensis sp. nov a new member of the Rhodococcus ruber lineage isolated from a sediment of neutral hot spring.</title>
        <authorList>
            <person name="Kusuma A.B."/>
            <person name="Fenylestari G."/>
            <person name="Ammar F."/>
            <person name="Nouioui I."/>
            <person name="Goodfellow M."/>
        </authorList>
    </citation>
    <scope>NUCLEOTIDE SEQUENCE [LARGE SCALE GENOMIC DNA]</scope>
    <source>
        <strain evidence="3 4">CSLK01-03</strain>
    </source>
</reference>
<accession>A0ABT7RRF9</accession>
<evidence type="ECO:0000256" key="1">
    <source>
        <dbReference type="SAM" id="MobiDB-lite"/>
    </source>
</evidence>
<dbReference type="EMBL" id="JAUBOF010000075">
    <property type="protein sequence ID" value="MDM7490238.1"/>
    <property type="molecule type" value="Genomic_DNA"/>
</dbReference>
<gene>
    <name evidence="3" type="ORF">QT969_18300</name>
</gene>
<proteinExistence type="predicted"/>
<dbReference type="Pfam" id="PF01740">
    <property type="entry name" value="STAS"/>
    <property type="match status" value="1"/>
</dbReference>
<evidence type="ECO:0000313" key="4">
    <source>
        <dbReference type="Proteomes" id="UP001233164"/>
    </source>
</evidence>
<comment type="caution">
    <text evidence="3">The sequence shown here is derived from an EMBL/GenBank/DDBJ whole genome shotgun (WGS) entry which is preliminary data.</text>
</comment>
<protein>
    <recommendedName>
        <fullName evidence="2">STAS domain-containing protein</fullName>
    </recommendedName>
</protein>
<dbReference type="RefSeq" id="WP_289380601.1">
    <property type="nucleotide sequence ID" value="NZ_JAUBOF010000075.1"/>
</dbReference>
<dbReference type="Proteomes" id="UP001233164">
    <property type="component" value="Unassembled WGS sequence"/>
</dbReference>
<dbReference type="InterPro" id="IPR002645">
    <property type="entry name" value="STAS_dom"/>
</dbReference>
<dbReference type="SUPFAM" id="SSF52091">
    <property type="entry name" value="SpoIIaa-like"/>
    <property type="match status" value="1"/>
</dbReference>
<keyword evidence="4" id="KW-1185">Reference proteome</keyword>
<evidence type="ECO:0000313" key="3">
    <source>
        <dbReference type="EMBL" id="MDM7490238.1"/>
    </source>
</evidence>
<name>A0ABT7RRF9_9NOCA</name>